<evidence type="ECO:0000256" key="1">
    <source>
        <dbReference type="SAM" id="MobiDB-lite"/>
    </source>
</evidence>
<name>A0A0R3UHA0_MESCO</name>
<dbReference type="Gene3D" id="4.10.280.10">
    <property type="entry name" value="Helix-loop-helix DNA-binding domain"/>
    <property type="match status" value="1"/>
</dbReference>
<protein>
    <recommendedName>
        <fullName evidence="2">BHLH domain-containing protein</fullName>
    </recommendedName>
</protein>
<dbReference type="EMBL" id="UXSR01005284">
    <property type="protein sequence ID" value="VDD80689.1"/>
    <property type="molecule type" value="Genomic_DNA"/>
</dbReference>
<dbReference type="OrthoDB" id="6264573at2759"/>
<dbReference type="Proteomes" id="UP000267029">
    <property type="component" value="Unassembled WGS sequence"/>
</dbReference>
<evidence type="ECO:0000259" key="2">
    <source>
        <dbReference type="PROSITE" id="PS50888"/>
    </source>
</evidence>
<evidence type="ECO:0000313" key="4">
    <source>
        <dbReference type="Proteomes" id="UP000267029"/>
    </source>
</evidence>
<feature type="region of interest" description="Disordered" evidence="1">
    <location>
        <begin position="196"/>
        <end position="311"/>
    </location>
</feature>
<dbReference type="Pfam" id="PF19003">
    <property type="entry name" value="DUF5732"/>
    <property type="match status" value="1"/>
</dbReference>
<dbReference type="SUPFAM" id="SSF47459">
    <property type="entry name" value="HLH, helix-loop-helix DNA-binding domain"/>
    <property type="match status" value="1"/>
</dbReference>
<feature type="domain" description="BHLH" evidence="2">
    <location>
        <begin position="119"/>
        <end position="178"/>
    </location>
</feature>
<dbReference type="InterPro" id="IPR011598">
    <property type="entry name" value="bHLH_dom"/>
</dbReference>
<organism evidence="3 4">
    <name type="scientific">Mesocestoides corti</name>
    <name type="common">Flatworm</name>
    <dbReference type="NCBI Taxonomy" id="53468"/>
    <lineage>
        <taxon>Eukaryota</taxon>
        <taxon>Metazoa</taxon>
        <taxon>Spiralia</taxon>
        <taxon>Lophotrochozoa</taxon>
        <taxon>Platyhelminthes</taxon>
        <taxon>Cestoda</taxon>
        <taxon>Eucestoda</taxon>
        <taxon>Cyclophyllidea</taxon>
        <taxon>Mesocestoididae</taxon>
        <taxon>Mesocestoides</taxon>
    </lineage>
</organism>
<accession>A0A0R3UHA0</accession>
<sequence length="311" mass="34855">MFPNRRVPPPRYCPGIYPQSTLPTPIRHPYQPLYVIPISAATTPVEPIIVDLSSGTANSSRPAQVAIPNIAPKIENQASNSSEPARGRKPLLPVDDREMKRRWSYMQLSTVLHLPLLPPLQVKKQNMERRRRACISDKLSALHSLAVSLVGEKPHQQTQQRTEITDILNQCVNVLQGLSDFVKSEPELQAKMHRLGVPLKEPDQHSKAASTSKVAKDEDDQENVPARSSAFTPVGSHRMSTSTPLAPRPVLLTEDLPTFRQKRESTDSGYCWLTSPPEHTPSSSSLNTEENRSHKRPRQSSPTLLWRPYLD</sequence>
<dbReference type="AlphaFoldDB" id="A0A0R3UHA0"/>
<proteinExistence type="predicted"/>
<reference evidence="3 4" key="1">
    <citation type="submission" date="2018-10" db="EMBL/GenBank/DDBJ databases">
        <authorList>
            <consortium name="Pathogen Informatics"/>
        </authorList>
    </citation>
    <scope>NUCLEOTIDE SEQUENCE [LARGE SCALE GENOMIC DNA]</scope>
</reference>
<gene>
    <name evidence="3" type="ORF">MCOS_LOCUS6692</name>
</gene>
<dbReference type="InterPro" id="IPR036638">
    <property type="entry name" value="HLH_DNA-bd_sf"/>
</dbReference>
<evidence type="ECO:0000313" key="3">
    <source>
        <dbReference type="EMBL" id="VDD80689.1"/>
    </source>
</evidence>
<dbReference type="InterPro" id="IPR043790">
    <property type="entry name" value="DUF5732"/>
</dbReference>
<dbReference type="PROSITE" id="PS50888">
    <property type="entry name" value="BHLH"/>
    <property type="match status" value="1"/>
</dbReference>
<dbReference type="GO" id="GO:0046983">
    <property type="term" value="F:protein dimerization activity"/>
    <property type="evidence" value="ECO:0007669"/>
    <property type="project" value="InterPro"/>
</dbReference>
<keyword evidence="4" id="KW-1185">Reference proteome</keyword>
<dbReference type="Pfam" id="PF00010">
    <property type="entry name" value="HLH"/>
    <property type="match status" value="1"/>
</dbReference>
<feature type="compositionally biased region" description="Low complexity" evidence="1">
    <location>
        <begin position="274"/>
        <end position="285"/>
    </location>
</feature>